<dbReference type="GO" id="GO:0032543">
    <property type="term" value="P:mitochondrial translation"/>
    <property type="evidence" value="ECO:0007669"/>
    <property type="project" value="TreeGrafter"/>
</dbReference>
<accession>A0AA39TSZ5</accession>
<dbReference type="InterPro" id="IPR021036">
    <property type="entry name" value="Ribosomal_mS45"/>
</dbReference>
<sequence>MSEEERLLLEAEEEGIQSEDALAEQSEDAAETITEEMDEFEGEPEEDERQSGQPKSYAAFMEKMGGRFKTANELKWLGGDIPFPMNRSFKPPPPLSDSHRSIIYEEYMKDPVKNNVRELAQRHHLSLGRVDAILRLKGMEHAWVKSLRHLHGYIFLISPETSPSFYDHHHLLFSLGESITYACLFVLTSGLLPRF</sequence>
<evidence type="ECO:0000313" key="2">
    <source>
        <dbReference type="EMBL" id="KAK0465493.1"/>
    </source>
</evidence>
<dbReference type="EMBL" id="JAUEPS010000005">
    <property type="protein sequence ID" value="KAK0465493.1"/>
    <property type="molecule type" value="Genomic_DNA"/>
</dbReference>
<reference evidence="2" key="1">
    <citation type="submission" date="2023-06" db="EMBL/GenBank/DDBJ databases">
        <authorList>
            <consortium name="Lawrence Berkeley National Laboratory"/>
            <person name="Ahrendt S."/>
            <person name="Sahu N."/>
            <person name="Indic B."/>
            <person name="Wong-Bajracharya J."/>
            <person name="Merenyi Z."/>
            <person name="Ke H.-M."/>
            <person name="Monk M."/>
            <person name="Kocsube S."/>
            <person name="Drula E."/>
            <person name="Lipzen A."/>
            <person name="Balint B."/>
            <person name="Henrissat B."/>
            <person name="Andreopoulos B."/>
            <person name="Martin F.M."/>
            <person name="Harder C.B."/>
            <person name="Rigling D."/>
            <person name="Ford K.L."/>
            <person name="Foster G.D."/>
            <person name="Pangilinan J."/>
            <person name="Papanicolaou A."/>
            <person name="Barry K."/>
            <person name="LaButti K."/>
            <person name="Viragh M."/>
            <person name="Koriabine M."/>
            <person name="Yan M."/>
            <person name="Riley R."/>
            <person name="Champramary S."/>
            <person name="Plett K.L."/>
            <person name="Tsai I.J."/>
            <person name="Slot J."/>
            <person name="Sipos G."/>
            <person name="Plett J."/>
            <person name="Nagy L.G."/>
            <person name="Grigoriev I.V."/>
        </authorList>
    </citation>
    <scope>NUCLEOTIDE SEQUENCE</scope>
    <source>
        <strain evidence="2">CCBAS 213</strain>
    </source>
</reference>
<protein>
    <submittedName>
        <fullName evidence="2">Eukaryotic mitochondrial regulator protein-domain-containing protein</fullName>
    </submittedName>
</protein>
<comment type="caution">
    <text evidence="2">The sequence shown here is derived from an EMBL/GenBank/DDBJ whole genome shotgun (WGS) entry which is preliminary data.</text>
</comment>
<evidence type="ECO:0000256" key="1">
    <source>
        <dbReference type="SAM" id="MobiDB-lite"/>
    </source>
</evidence>
<proteinExistence type="predicted"/>
<dbReference type="RefSeq" id="XP_060336541.1">
    <property type="nucleotide sequence ID" value="XM_060471834.1"/>
</dbReference>
<dbReference type="Pfam" id="PF12298">
    <property type="entry name" value="Bot1p"/>
    <property type="match status" value="1"/>
</dbReference>
<name>A0AA39TSZ5_ARMTA</name>
<organism evidence="2 3">
    <name type="scientific">Armillaria tabescens</name>
    <name type="common">Ringless honey mushroom</name>
    <name type="synonym">Agaricus tabescens</name>
    <dbReference type="NCBI Taxonomy" id="1929756"/>
    <lineage>
        <taxon>Eukaryota</taxon>
        <taxon>Fungi</taxon>
        <taxon>Dikarya</taxon>
        <taxon>Basidiomycota</taxon>
        <taxon>Agaricomycotina</taxon>
        <taxon>Agaricomycetes</taxon>
        <taxon>Agaricomycetidae</taxon>
        <taxon>Agaricales</taxon>
        <taxon>Marasmiineae</taxon>
        <taxon>Physalacriaceae</taxon>
        <taxon>Desarmillaria</taxon>
    </lineage>
</organism>
<dbReference type="Proteomes" id="UP001175211">
    <property type="component" value="Unassembled WGS sequence"/>
</dbReference>
<dbReference type="AlphaFoldDB" id="A0AA39TSZ5"/>
<keyword evidence="3" id="KW-1185">Reference proteome</keyword>
<dbReference type="PANTHER" id="PTHR28158">
    <property type="entry name" value="37S RIBOSOMAL PROTEIN S35, MITOCHONDRIAL"/>
    <property type="match status" value="1"/>
</dbReference>
<evidence type="ECO:0000313" key="3">
    <source>
        <dbReference type="Proteomes" id="UP001175211"/>
    </source>
</evidence>
<gene>
    <name evidence="2" type="ORF">EV420DRAFT_1514611</name>
</gene>
<dbReference type="GeneID" id="85355382"/>
<feature type="region of interest" description="Disordered" evidence="1">
    <location>
        <begin position="1"/>
        <end position="54"/>
    </location>
</feature>
<dbReference type="PANTHER" id="PTHR28158:SF1">
    <property type="entry name" value="SMALL RIBOSOMAL SUBUNIT PROTEIN MS45"/>
    <property type="match status" value="1"/>
</dbReference>
<dbReference type="GO" id="GO:0005763">
    <property type="term" value="C:mitochondrial small ribosomal subunit"/>
    <property type="evidence" value="ECO:0007669"/>
    <property type="project" value="TreeGrafter"/>
</dbReference>
<feature type="compositionally biased region" description="Acidic residues" evidence="1">
    <location>
        <begin position="10"/>
        <end position="48"/>
    </location>
</feature>
<dbReference type="GO" id="GO:0003735">
    <property type="term" value="F:structural constituent of ribosome"/>
    <property type="evidence" value="ECO:0007669"/>
    <property type="project" value="TreeGrafter"/>
</dbReference>